<keyword evidence="7" id="KW-0156">Chromatin regulator</keyword>
<gene>
    <name evidence="12" type="ordered locus">AM1_0104</name>
</gene>
<dbReference type="PANTHER" id="PTHR10098:SF108">
    <property type="entry name" value="TETRATRICOPEPTIDE REPEAT PROTEIN 28"/>
    <property type="match status" value="1"/>
</dbReference>
<keyword evidence="3" id="KW-0158">Chromosome</keyword>
<feature type="repeat" description="TPR" evidence="9">
    <location>
        <begin position="412"/>
        <end position="445"/>
    </location>
</feature>
<dbReference type="InterPro" id="IPR025875">
    <property type="entry name" value="Leu-rich_rpt_4"/>
</dbReference>
<dbReference type="InterPro" id="IPR032675">
    <property type="entry name" value="LRR_dom_sf"/>
</dbReference>
<accession>B0C698</accession>
<evidence type="ECO:0000256" key="7">
    <source>
        <dbReference type="ARBA" id="ARBA00022853"/>
    </source>
</evidence>
<dbReference type="PROSITE" id="PS51257">
    <property type="entry name" value="PROKAR_LIPOPROTEIN"/>
    <property type="match status" value="1"/>
</dbReference>
<keyword evidence="4" id="KW-0433">Leucine-rich repeat</keyword>
<evidence type="ECO:0000256" key="1">
    <source>
        <dbReference type="ARBA" id="ARBA00004286"/>
    </source>
</evidence>
<dbReference type="HOGENOM" id="CLU_002404_2_1_3"/>
<dbReference type="Proteomes" id="UP000000268">
    <property type="component" value="Chromosome"/>
</dbReference>
<organism evidence="12 13">
    <name type="scientific">Acaryochloris marina (strain MBIC 11017)</name>
    <dbReference type="NCBI Taxonomy" id="329726"/>
    <lineage>
        <taxon>Bacteria</taxon>
        <taxon>Bacillati</taxon>
        <taxon>Cyanobacteriota</taxon>
        <taxon>Cyanophyceae</taxon>
        <taxon>Acaryochloridales</taxon>
        <taxon>Acaryochloridaceae</taxon>
        <taxon>Acaryochloris</taxon>
    </lineage>
</organism>
<evidence type="ECO:0000256" key="4">
    <source>
        <dbReference type="ARBA" id="ARBA00022614"/>
    </source>
</evidence>
<dbReference type="AlphaFoldDB" id="B0C698"/>
<dbReference type="eggNOG" id="COG0457">
    <property type="taxonomic scope" value="Bacteria"/>
</dbReference>
<feature type="domain" description="CHAT" evidence="11">
    <location>
        <begin position="645"/>
        <end position="928"/>
    </location>
</feature>
<dbReference type="InterPro" id="IPR001611">
    <property type="entry name" value="Leu-rich_rpt"/>
</dbReference>
<dbReference type="eggNOG" id="COG4995">
    <property type="taxonomic scope" value="Bacteria"/>
</dbReference>
<reference evidence="12 13" key="1">
    <citation type="journal article" date="2008" name="Proc. Natl. Acad. Sci. U.S.A.">
        <title>Niche adaptation and genome expansion in the chlorophyll d-producing cyanobacterium Acaryochloris marina.</title>
        <authorList>
            <person name="Swingley W.D."/>
            <person name="Chen M."/>
            <person name="Cheung P.C."/>
            <person name="Conrad A.L."/>
            <person name="Dejesa L.C."/>
            <person name="Hao J."/>
            <person name="Honchak B.M."/>
            <person name="Karbach L.E."/>
            <person name="Kurdoglu A."/>
            <person name="Lahiri S."/>
            <person name="Mastrian S.D."/>
            <person name="Miyashita H."/>
            <person name="Page L."/>
            <person name="Ramakrishna P."/>
            <person name="Satoh S."/>
            <person name="Sattley W.M."/>
            <person name="Shimada Y."/>
            <person name="Taylor H.L."/>
            <person name="Tomo T."/>
            <person name="Tsuchiya T."/>
            <person name="Wang Z.T."/>
            <person name="Raymond J."/>
            <person name="Mimuro M."/>
            <person name="Blankenship R.E."/>
            <person name="Touchman J.W."/>
        </authorList>
    </citation>
    <scope>NUCLEOTIDE SEQUENCE [LARGE SCALE GENOMIC DNA]</scope>
    <source>
        <strain evidence="13">MBIC 11017</strain>
    </source>
</reference>
<dbReference type="SMART" id="SM00028">
    <property type="entry name" value="TPR"/>
    <property type="match status" value="7"/>
</dbReference>
<dbReference type="KEGG" id="amr:AM1_0104"/>
<dbReference type="SUPFAM" id="SSF52075">
    <property type="entry name" value="Outer arm dynein light chain 1"/>
    <property type="match status" value="1"/>
</dbReference>
<dbReference type="RefSeq" id="WP_012160811.1">
    <property type="nucleotide sequence ID" value="NC_009925.1"/>
</dbReference>
<keyword evidence="6" id="KW-0227">DNA damage</keyword>
<keyword evidence="9" id="KW-0802">TPR repeat</keyword>
<dbReference type="GO" id="GO:0006281">
    <property type="term" value="P:DNA repair"/>
    <property type="evidence" value="ECO:0007669"/>
    <property type="project" value="UniProtKB-KW"/>
</dbReference>
<dbReference type="Gene3D" id="3.80.10.10">
    <property type="entry name" value="Ribonuclease Inhibitor"/>
    <property type="match status" value="1"/>
</dbReference>
<dbReference type="STRING" id="329726.AM1_0104"/>
<proteinExistence type="inferred from homology"/>
<evidence type="ECO:0000256" key="10">
    <source>
        <dbReference type="SAM" id="SignalP"/>
    </source>
</evidence>
<dbReference type="Gene3D" id="1.25.40.10">
    <property type="entry name" value="Tetratricopeptide repeat domain"/>
    <property type="match status" value="2"/>
</dbReference>
<comment type="similarity">
    <text evidence="2">Belongs to the Tonsoku family.</text>
</comment>
<dbReference type="GO" id="GO:0005694">
    <property type="term" value="C:chromosome"/>
    <property type="evidence" value="ECO:0007669"/>
    <property type="project" value="UniProtKB-SubCell"/>
</dbReference>
<dbReference type="EMBL" id="CP000828">
    <property type="protein sequence ID" value="ABW25192.1"/>
    <property type="molecule type" value="Genomic_DNA"/>
</dbReference>
<keyword evidence="5" id="KW-0677">Repeat</keyword>
<keyword evidence="10" id="KW-0732">Signal</keyword>
<dbReference type="InterPro" id="IPR024983">
    <property type="entry name" value="CHAT_dom"/>
</dbReference>
<keyword evidence="13" id="KW-1185">Reference proteome</keyword>
<keyword evidence="8" id="KW-0234">DNA repair</keyword>
<feature type="signal peptide" evidence="10">
    <location>
        <begin position="1"/>
        <end position="31"/>
    </location>
</feature>
<evidence type="ECO:0000259" key="11">
    <source>
        <dbReference type="Pfam" id="PF12770"/>
    </source>
</evidence>
<evidence type="ECO:0000256" key="5">
    <source>
        <dbReference type="ARBA" id="ARBA00022737"/>
    </source>
</evidence>
<evidence type="ECO:0000256" key="6">
    <source>
        <dbReference type="ARBA" id="ARBA00022763"/>
    </source>
</evidence>
<dbReference type="PROSITE" id="PS51450">
    <property type="entry name" value="LRR"/>
    <property type="match status" value="2"/>
</dbReference>
<dbReference type="SUPFAM" id="SSF48452">
    <property type="entry name" value="TPR-like"/>
    <property type="match status" value="2"/>
</dbReference>
<evidence type="ECO:0000313" key="13">
    <source>
        <dbReference type="Proteomes" id="UP000000268"/>
    </source>
</evidence>
<feature type="repeat" description="TPR" evidence="9">
    <location>
        <begin position="236"/>
        <end position="269"/>
    </location>
</feature>
<evidence type="ECO:0000256" key="8">
    <source>
        <dbReference type="ARBA" id="ARBA00023204"/>
    </source>
</evidence>
<feature type="chain" id="PRO_5002748308" evidence="10">
    <location>
        <begin position="32"/>
        <end position="930"/>
    </location>
</feature>
<evidence type="ECO:0000313" key="12">
    <source>
        <dbReference type="EMBL" id="ABW25192.1"/>
    </source>
</evidence>
<sequence length="930" mass="102118">MHRFYRWAHWPTLSSLLILGLSCYPLSLASAAPTDSQQFADWCNNSAQLKPSQRATISALLKQLDTTDCQQAEQLLKANPGLSLQGQEISDLSPLATLPHLTNLNLTDNQIKDLSPLSHLPNLNFLLAGRNQIEDVSPLAKLPNLSYVVLDLNQIKDVSMLKPLQKLTALNVLSNPIQKKLCPVAPSSICLFSDEAQDQFAAAEQQYQQGNLRLALQSFQTLQSTYQQNSDRHKLGDTLNRLGDIHQQLGNYPKALTTYEQAFQLRQEITDESGIVVSLTSLASVYERLALYAKAQDLLQQASVSLRNQNPFRLDGGGVYEHAKEEALLYGWQARLFIRQGQQAKAIKALDKAQGLFDNIPPAFPNKRFHERLIRETRGAALLGLGQTDAALTVLQSALEVATEIEDQAGMASTLNLLGKAYRQKGNEKQALKVFRQALSIHQSIENQPGVGLTQHNMGETWLQSKDYAKASKALAKAVDIWESLRPGLTDANKVSLFETQVITYSYLQTALIALEKPDQALEVAERGRARAFVELLASRIGADSSSQFQQPNPPTIDQIRNIARSQKATLVEYSLLPEQLLIWVITPDGLVSLRPVDLKELSEQSQQSLPQMVAEARQAMEMGAGTDVMSLSLDGLPVAQSPDHLRQLHQILIDPIADLLPKNPDERVIFIPYRELFMVPFPALEGEDGPLIARHTMLTAPSIQLLHYTKQRRQQLQQSPQKALVVGNPDMPHISPGVDLPAEPLLPLPGAEQEAVKIASLLDTSALTGSDATEALVTERMAKAPVIHLATHGLLEELKHLGFSIPGAIALTPSAKLNDGLLTTSEILNLDLQAELVVLSACNTGVGTITGDGVIGLSRALMASGAPSLIVSLWAVPDAPTANLMTEFYTRWQQNPDKAQALRHAMLKTREQHPDPRDWAAFSLMGQAE</sequence>
<dbReference type="InterPro" id="IPR011990">
    <property type="entry name" value="TPR-like_helical_dom_sf"/>
</dbReference>
<dbReference type="Pfam" id="PF13424">
    <property type="entry name" value="TPR_12"/>
    <property type="match status" value="2"/>
</dbReference>
<evidence type="ECO:0000256" key="9">
    <source>
        <dbReference type="PROSITE-ProRule" id="PRU00339"/>
    </source>
</evidence>
<dbReference type="PANTHER" id="PTHR10098">
    <property type="entry name" value="RAPSYN-RELATED"/>
    <property type="match status" value="1"/>
</dbReference>
<dbReference type="Pfam" id="PF12770">
    <property type="entry name" value="CHAT"/>
    <property type="match status" value="1"/>
</dbReference>
<dbReference type="PROSITE" id="PS50005">
    <property type="entry name" value="TPR"/>
    <property type="match status" value="2"/>
</dbReference>
<dbReference type="Pfam" id="PF12799">
    <property type="entry name" value="LRR_4"/>
    <property type="match status" value="2"/>
</dbReference>
<dbReference type="InterPro" id="IPR019734">
    <property type="entry name" value="TPR_rpt"/>
</dbReference>
<evidence type="ECO:0000256" key="3">
    <source>
        <dbReference type="ARBA" id="ARBA00022454"/>
    </source>
</evidence>
<evidence type="ECO:0000256" key="2">
    <source>
        <dbReference type="ARBA" id="ARBA00010999"/>
    </source>
</evidence>
<comment type="subcellular location">
    <subcellularLocation>
        <location evidence="1">Chromosome</location>
    </subcellularLocation>
</comment>
<dbReference type="eggNOG" id="COG4886">
    <property type="taxonomic scope" value="Bacteria"/>
</dbReference>
<name>B0C698_ACAM1</name>
<dbReference type="GO" id="GO:0006325">
    <property type="term" value="P:chromatin organization"/>
    <property type="evidence" value="ECO:0007669"/>
    <property type="project" value="UniProtKB-KW"/>
</dbReference>
<protein>
    <submittedName>
        <fullName evidence="12">TPR domain protein</fullName>
    </submittedName>
</protein>